<keyword evidence="1" id="KW-1133">Transmembrane helix</keyword>
<sequence>MNLQSMRRYFEMVTMWQAFKNFWRGYVNFTGQSTRAEYWWMALWQFIIWTVWVILLVASLVADASLHDVDDKVINHADFGDAVHFMFTSTPILAAVLIIGAILYLAMILPNIALLIRRYRDAGTATWLAWVIWILSAVGGVVSNVNSDQHFAIAFSFTGLFGIISFILTVLPTDSLAGITGIGRPQNETPSSFNDDDNEL</sequence>
<proteinExistence type="predicted"/>
<evidence type="ECO:0000313" key="3">
    <source>
        <dbReference type="Proteomes" id="UP000193588"/>
    </source>
</evidence>
<dbReference type="AlphaFoldDB" id="A0A1X4JP33"/>
<feature type="transmembrane region" description="Helical" evidence="1">
    <location>
        <begin position="82"/>
        <end position="106"/>
    </location>
</feature>
<feature type="transmembrane region" description="Helical" evidence="1">
    <location>
        <begin position="38"/>
        <end position="62"/>
    </location>
</feature>
<name>A0A1X4JP33_9LACO</name>
<reference evidence="2 3" key="1">
    <citation type="submission" date="2017-04" db="EMBL/GenBank/DDBJ databases">
        <title>The genome sequence of Weissella cibaria isolated from wild Drosophila.</title>
        <authorList>
            <person name="Ricks N.J."/>
            <person name="Carroll C."/>
            <person name="Walters A."/>
            <person name="Newell P.D."/>
            <person name="Chaston J.M."/>
        </authorList>
    </citation>
    <scope>NUCLEOTIDE SEQUENCE [LARGE SCALE GENOMIC DNA]</scope>
    <source>
        <strain evidence="2 3">DmW_103</strain>
    </source>
</reference>
<dbReference type="InterPro" id="IPR008523">
    <property type="entry name" value="DUF805"/>
</dbReference>
<dbReference type="EMBL" id="NDXJ01000002">
    <property type="protein sequence ID" value="OSP90433.1"/>
    <property type="molecule type" value="Genomic_DNA"/>
</dbReference>
<comment type="caution">
    <text evidence="2">The sequence shown here is derived from an EMBL/GenBank/DDBJ whole genome shotgun (WGS) entry which is preliminary data.</text>
</comment>
<keyword evidence="1" id="KW-0472">Membrane</keyword>
<organism evidence="2 3">
    <name type="scientific">Weissella cibaria</name>
    <dbReference type="NCBI Taxonomy" id="137591"/>
    <lineage>
        <taxon>Bacteria</taxon>
        <taxon>Bacillati</taxon>
        <taxon>Bacillota</taxon>
        <taxon>Bacilli</taxon>
        <taxon>Lactobacillales</taxon>
        <taxon>Lactobacillaceae</taxon>
        <taxon>Weissella</taxon>
    </lineage>
</organism>
<feature type="transmembrane region" description="Helical" evidence="1">
    <location>
        <begin position="127"/>
        <end position="145"/>
    </location>
</feature>
<evidence type="ECO:0000313" key="2">
    <source>
        <dbReference type="EMBL" id="OSP90433.1"/>
    </source>
</evidence>
<dbReference type="Pfam" id="PF05656">
    <property type="entry name" value="DUF805"/>
    <property type="match status" value="1"/>
</dbReference>
<dbReference type="PANTHER" id="PTHR34980">
    <property type="entry name" value="INNER MEMBRANE PROTEIN-RELATED-RELATED"/>
    <property type="match status" value="1"/>
</dbReference>
<keyword evidence="1" id="KW-0812">Transmembrane</keyword>
<protein>
    <recommendedName>
        <fullName evidence="4">DUF805 domain-containing protein</fullName>
    </recommendedName>
</protein>
<evidence type="ECO:0008006" key="4">
    <source>
        <dbReference type="Google" id="ProtNLM"/>
    </source>
</evidence>
<dbReference type="GO" id="GO:0005886">
    <property type="term" value="C:plasma membrane"/>
    <property type="evidence" value="ECO:0007669"/>
    <property type="project" value="TreeGrafter"/>
</dbReference>
<accession>A0A1X4JP33</accession>
<dbReference type="PANTHER" id="PTHR34980:SF2">
    <property type="entry name" value="INNER MEMBRANE PROTEIN YHAH-RELATED"/>
    <property type="match status" value="1"/>
</dbReference>
<gene>
    <name evidence="2" type="ORF">B9D04_01375</name>
</gene>
<evidence type="ECO:0000256" key="1">
    <source>
        <dbReference type="SAM" id="Phobius"/>
    </source>
</evidence>
<feature type="transmembrane region" description="Helical" evidence="1">
    <location>
        <begin position="151"/>
        <end position="171"/>
    </location>
</feature>
<dbReference type="Proteomes" id="UP000193588">
    <property type="component" value="Unassembled WGS sequence"/>
</dbReference>